<dbReference type="SUPFAM" id="SSF49503">
    <property type="entry name" value="Cupredoxins"/>
    <property type="match status" value="1"/>
</dbReference>
<feature type="domain" description="Blue (type 1) copper" evidence="11">
    <location>
        <begin position="64"/>
        <end position="159"/>
    </location>
</feature>
<comment type="cofactor">
    <cofactor evidence="9">
        <name>Cu(2+)</name>
        <dbReference type="ChEBI" id="CHEBI:29036"/>
    </cofactor>
    <text evidence="9">The crystal structure with reduced Cu(1+) has also been determined.</text>
</comment>
<evidence type="ECO:0000256" key="10">
    <source>
        <dbReference type="RuleBase" id="RU363020"/>
    </source>
</evidence>
<evidence type="ECO:0000256" key="7">
    <source>
        <dbReference type="ARBA" id="ARBA00023078"/>
    </source>
</evidence>
<dbReference type="PRINTS" id="PR00157">
    <property type="entry name" value="PLASTOCYANIN"/>
</dbReference>
<comment type="similarity">
    <text evidence="2 10">Belongs to the plastocyanin family.</text>
</comment>
<dbReference type="InterPro" id="IPR028871">
    <property type="entry name" value="BlueCu_1_BS"/>
</dbReference>
<dbReference type="InterPro" id="IPR000923">
    <property type="entry name" value="BlueCu_1"/>
</dbReference>
<comment type="function">
    <text evidence="10">Participates in electron transfer between P700 and the cytochrome b6-f complex in photosystem I.</text>
</comment>
<dbReference type="GO" id="GO:0005507">
    <property type="term" value="F:copper ion binding"/>
    <property type="evidence" value="ECO:0007669"/>
    <property type="project" value="UniProtKB-UniRule"/>
</dbReference>
<dbReference type="PANTHER" id="PTHR34192:SF10">
    <property type="entry name" value="PLASTOCYANIN MAJOR ISOFORM, CHLOROPLASTIC-RELATED"/>
    <property type="match status" value="1"/>
</dbReference>
<keyword evidence="7 10" id="KW-0793">Thylakoid</keyword>
<dbReference type="Pfam" id="PF00127">
    <property type="entry name" value="Copper-bind"/>
    <property type="match status" value="1"/>
</dbReference>
<dbReference type="CDD" id="cd04219">
    <property type="entry name" value="Plastocyanin"/>
    <property type="match status" value="1"/>
</dbReference>
<dbReference type="Proteomes" id="UP001438707">
    <property type="component" value="Unassembled WGS sequence"/>
</dbReference>
<keyword evidence="5 10" id="KW-0249">Electron transport</keyword>
<dbReference type="PANTHER" id="PTHR34192">
    <property type="entry name" value="PLASTOCYANIN MAJOR ISOFORM, CHLOROPLASTIC-RELATED"/>
    <property type="match status" value="1"/>
</dbReference>
<dbReference type="EMBL" id="JALJOS010000012">
    <property type="protein sequence ID" value="KAK9832331.1"/>
    <property type="molecule type" value="Genomic_DNA"/>
</dbReference>
<evidence type="ECO:0000256" key="5">
    <source>
        <dbReference type="ARBA" id="ARBA00022982"/>
    </source>
</evidence>
<dbReference type="InterPro" id="IPR002387">
    <property type="entry name" value="Plastocyanin"/>
</dbReference>
<keyword evidence="3 10" id="KW-0813">Transport</keyword>
<evidence type="ECO:0000256" key="3">
    <source>
        <dbReference type="ARBA" id="ARBA00022448"/>
    </source>
</evidence>
<proteinExistence type="inferred from homology"/>
<evidence type="ECO:0000256" key="8">
    <source>
        <dbReference type="ARBA" id="ARBA00023136"/>
    </source>
</evidence>
<gene>
    <name evidence="12" type="ORF">WJX74_006697</name>
</gene>
<organism evidence="12 13">
    <name type="scientific">Apatococcus lobatus</name>
    <dbReference type="NCBI Taxonomy" id="904363"/>
    <lineage>
        <taxon>Eukaryota</taxon>
        <taxon>Viridiplantae</taxon>
        <taxon>Chlorophyta</taxon>
        <taxon>core chlorophytes</taxon>
        <taxon>Trebouxiophyceae</taxon>
        <taxon>Chlorellales</taxon>
        <taxon>Chlorellaceae</taxon>
        <taxon>Apatococcus</taxon>
    </lineage>
</organism>
<keyword evidence="13" id="KW-1185">Reference proteome</keyword>
<accession>A0AAW1RG98</accession>
<feature type="binding site" evidence="9">
    <location>
        <position position="144"/>
    </location>
    <ligand>
        <name>Cu cation</name>
        <dbReference type="ChEBI" id="CHEBI:23378"/>
    </ligand>
</feature>
<dbReference type="GO" id="GO:0009055">
    <property type="term" value="F:electron transfer activity"/>
    <property type="evidence" value="ECO:0007669"/>
    <property type="project" value="UniProtKB-UniRule"/>
</dbReference>
<reference evidence="12 13" key="1">
    <citation type="journal article" date="2024" name="Nat. Commun.">
        <title>Phylogenomics reveals the evolutionary origins of lichenization in chlorophyte algae.</title>
        <authorList>
            <person name="Puginier C."/>
            <person name="Libourel C."/>
            <person name="Otte J."/>
            <person name="Skaloud P."/>
            <person name="Haon M."/>
            <person name="Grisel S."/>
            <person name="Petersen M."/>
            <person name="Berrin J.G."/>
            <person name="Delaux P.M."/>
            <person name="Dal Grande F."/>
            <person name="Keller J."/>
        </authorList>
    </citation>
    <scope>NUCLEOTIDE SEQUENCE [LARGE SCALE GENOMIC DNA]</scope>
    <source>
        <strain evidence="12 13">SAG 2145</strain>
    </source>
</reference>
<dbReference type="Gene3D" id="2.60.40.420">
    <property type="entry name" value="Cupredoxins - blue copper proteins"/>
    <property type="match status" value="1"/>
</dbReference>
<evidence type="ECO:0000256" key="4">
    <source>
        <dbReference type="ARBA" id="ARBA00022723"/>
    </source>
</evidence>
<evidence type="ECO:0000313" key="12">
    <source>
        <dbReference type="EMBL" id="KAK9832331.1"/>
    </source>
</evidence>
<comment type="subcellular location">
    <subcellularLocation>
        <location evidence="1 10">Plastid</location>
        <location evidence="1 10">Chloroplast thylakoid membrane</location>
        <topology evidence="1 10">Peripheral membrane protein</topology>
        <orientation evidence="1 10">Lumenal side</orientation>
    </subcellularLocation>
</comment>
<keyword evidence="6 9" id="KW-0186">Copper</keyword>
<evidence type="ECO:0000313" key="13">
    <source>
        <dbReference type="Proteomes" id="UP001438707"/>
    </source>
</evidence>
<evidence type="ECO:0000256" key="9">
    <source>
        <dbReference type="PIRSR" id="PIRSR602387-1"/>
    </source>
</evidence>
<comment type="caution">
    <text evidence="12">The sequence shown here is derived from an EMBL/GenBank/DDBJ whole genome shotgun (WGS) entry which is preliminary data.</text>
</comment>
<evidence type="ECO:0000256" key="6">
    <source>
        <dbReference type="ARBA" id="ARBA00023008"/>
    </source>
</evidence>
<dbReference type="GO" id="GO:0009535">
    <property type="term" value="C:chloroplast thylakoid membrane"/>
    <property type="evidence" value="ECO:0007669"/>
    <property type="project" value="UniProtKB-SubCell"/>
</dbReference>
<feature type="binding site" evidence="9">
    <location>
        <position position="152"/>
    </location>
    <ligand>
        <name>Cu cation</name>
        <dbReference type="ChEBI" id="CHEBI:23378"/>
    </ligand>
</feature>
<dbReference type="PRINTS" id="PR00156">
    <property type="entry name" value="COPPERBLUE"/>
</dbReference>
<feature type="binding site" evidence="9">
    <location>
        <position position="99"/>
    </location>
    <ligand>
        <name>Cu cation</name>
        <dbReference type="ChEBI" id="CHEBI:23378"/>
    </ligand>
</feature>
<dbReference type="PROSITE" id="PS00196">
    <property type="entry name" value="COPPER_BLUE"/>
    <property type="match status" value="1"/>
</dbReference>
<dbReference type="InterPro" id="IPR001235">
    <property type="entry name" value="Copper_blue_Plastocyanin"/>
</dbReference>
<name>A0AAW1RG98_9CHLO</name>
<sequence>MAATMTSSSIMGTRVAAPQRMAVQARATVVPTAALRQDAVRFAKAAGVTAASLALTFAANAATTVKCGADGGGLVFEPSEVTIKAGDSVTWKNNAGFPHNIVFDEDNIPEGTKAESFSHEDYLNGPGETVSSKFTTPGEYSYYCEPHQGAGMGGKITVQ</sequence>
<protein>
    <recommendedName>
        <fullName evidence="10">Plastocyanin</fullName>
    </recommendedName>
</protein>
<dbReference type="InterPro" id="IPR008972">
    <property type="entry name" value="Cupredoxin"/>
</dbReference>
<evidence type="ECO:0000259" key="11">
    <source>
        <dbReference type="Pfam" id="PF00127"/>
    </source>
</evidence>
<dbReference type="NCBIfam" id="TIGR02656">
    <property type="entry name" value="cyanin_plasto"/>
    <property type="match status" value="1"/>
</dbReference>
<keyword evidence="8 10" id="KW-0472">Membrane</keyword>
<evidence type="ECO:0000256" key="2">
    <source>
        <dbReference type="ARBA" id="ARBA00005338"/>
    </source>
</evidence>
<dbReference type="AlphaFoldDB" id="A0AAW1RG98"/>
<evidence type="ECO:0000256" key="1">
    <source>
        <dbReference type="ARBA" id="ARBA00004622"/>
    </source>
</evidence>
<feature type="binding site" evidence="9">
    <location>
        <position position="147"/>
    </location>
    <ligand>
        <name>Cu cation</name>
        <dbReference type="ChEBI" id="CHEBI:23378"/>
    </ligand>
</feature>
<keyword evidence="4 9" id="KW-0479">Metal-binding</keyword>